<evidence type="ECO:0000256" key="1">
    <source>
        <dbReference type="SAM" id="MobiDB-lite"/>
    </source>
</evidence>
<reference evidence="2" key="1">
    <citation type="submission" date="2018-05" db="EMBL/GenBank/DDBJ databases">
        <authorList>
            <person name="Lanie J.A."/>
            <person name="Ng W.-L."/>
            <person name="Kazmierczak K.M."/>
            <person name="Andrzejewski T.M."/>
            <person name="Davidsen T.M."/>
            <person name="Wayne K.J."/>
            <person name="Tettelin H."/>
            <person name="Glass J.I."/>
            <person name="Rusch D."/>
            <person name="Podicherti R."/>
            <person name="Tsui H.-C.T."/>
            <person name="Winkler M.E."/>
        </authorList>
    </citation>
    <scope>NUCLEOTIDE SEQUENCE</scope>
</reference>
<feature type="region of interest" description="Disordered" evidence="1">
    <location>
        <begin position="1"/>
        <end position="24"/>
    </location>
</feature>
<gene>
    <name evidence="2" type="ORF">METZ01_LOCUS186814</name>
</gene>
<accession>A0A382D6A4</accession>
<organism evidence="2">
    <name type="scientific">marine metagenome</name>
    <dbReference type="NCBI Taxonomy" id="408172"/>
    <lineage>
        <taxon>unclassified sequences</taxon>
        <taxon>metagenomes</taxon>
        <taxon>ecological metagenomes</taxon>
    </lineage>
</organism>
<proteinExistence type="predicted"/>
<dbReference type="EMBL" id="UINC01037847">
    <property type="protein sequence ID" value="SVB33960.1"/>
    <property type="molecule type" value="Genomic_DNA"/>
</dbReference>
<name>A0A382D6A4_9ZZZZ</name>
<feature type="non-terminal residue" evidence="2">
    <location>
        <position position="613"/>
    </location>
</feature>
<sequence>LDETSAGQGNGPQRFISLEEDTQGPDRQYESIPIVDTHVMPTLYNSTKKHLLSEDGLDRFMYEDEELLALDNIEVFGEDNSIILGLGHTIATFHRLLMEDGAYITNEDNLLGIPHTYFTLEDEYGISQSIAEVEFDLLGDIQIESTTSTPEVEFNLYDTTGWHFLTEDGLTYLRYEDGTRPVTEESHVKDLTVGIEKNYYVRSGQHTLMEDGYHYLFEDESFPQLEEGYFKYTVGELEFSLIDSIRGGFQTEDGLDFIAGEGESWLASKLISEQPPITKTPVIIHDPSVSPTGRITMEDFESLPGGGAAPLAGGTLLATEDSGTYPYFYKSYILEEGKFAYKHVMTDATAAYKTAWIKATTGTGQHIAMEDGYHYLYEDESIPQLEEGYFKYTTGELEFNLVESFGHHLLMEDVSPNVTPIIYTVAVSGSSKFLIDIDDGNGPVSQLSITLQGGRVYRFDVSDSSVAGHDFRFSLTSDGHHGGGTAYIDGVLVRGFAGTAGAFVQIKATNTAQTLYYHCNTHATMGGTANKILFSHPNPPGSNSAYNTFIAMEDDTRLILDDLEFKPPTIVKHYTTSEAPSDLQRWTPANHARDLISTWQDTVVTRTYGMQPF</sequence>
<protein>
    <submittedName>
        <fullName evidence="2">Uncharacterized protein</fullName>
    </submittedName>
</protein>
<evidence type="ECO:0000313" key="2">
    <source>
        <dbReference type="EMBL" id="SVB33960.1"/>
    </source>
</evidence>
<feature type="non-terminal residue" evidence="2">
    <location>
        <position position="1"/>
    </location>
</feature>
<dbReference type="AlphaFoldDB" id="A0A382D6A4"/>